<evidence type="ECO:0000313" key="1">
    <source>
        <dbReference type="EMBL" id="EDP24064.1"/>
    </source>
</evidence>
<protein>
    <submittedName>
        <fullName evidence="1">Uncharacterized protein</fullName>
    </submittedName>
</protein>
<comment type="caution">
    <text evidence="1">The sequence shown here is derived from an EMBL/GenBank/DDBJ whole genome shotgun (WGS) entry which is preliminary data.</text>
</comment>
<proteinExistence type="predicted"/>
<dbReference type="HOGENOM" id="CLU_3171236_0_0_9"/>
<organism evidence="1 2">
    <name type="scientific">Parvimonas micra ATCC 33270</name>
    <dbReference type="NCBI Taxonomy" id="411465"/>
    <lineage>
        <taxon>Bacteria</taxon>
        <taxon>Bacillati</taxon>
        <taxon>Bacillota</taxon>
        <taxon>Tissierellia</taxon>
        <taxon>Tissierellales</taxon>
        <taxon>Peptoniphilaceae</taxon>
        <taxon>Parvimonas</taxon>
    </lineage>
</organism>
<dbReference type="AlphaFoldDB" id="A8SKC6"/>
<sequence>MERWGSYCKKDNGRSDGVIVAFDTMTLEISTIACFQAIVFLKEIENF</sequence>
<gene>
    <name evidence="1" type="ORF">PEPMIC_00643</name>
</gene>
<accession>A8SKC6</accession>
<evidence type="ECO:0000313" key="2">
    <source>
        <dbReference type="Proteomes" id="UP000003162"/>
    </source>
</evidence>
<name>A8SKC6_9FIRM</name>
<dbReference type="EMBL" id="ABEE02000016">
    <property type="protein sequence ID" value="EDP24064.1"/>
    <property type="molecule type" value="Genomic_DNA"/>
</dbReference>
<reference evidence="1 2" key="2">
    <citation type="submission" date="2007-09" db="EMBL/GenBank/DDBJ databases">
        <authorList>
            <person name="Fulton L."/>
            <person name="Clifton S."/>
            <person name="Fulton B."/>
            <person name="Xu J."/>
            <person name="Minx P."/>
            <person name="Pepin K.H."/>
            <person name="Johnson M."/>
            <person name="Thiruvilangam P."/>
            <person name="Bhonagiri V."/>
            <person name="Nash W.E."/>
            <person name="Mardis E.R."/>
            <person name="Wilson R.K."/>
        </authorList>
    </citation>
    <scope>NUCLEOTIDE SEQUENCE [LARGE SCALE GENOMIC DNA]</scope>
    <source>
        <strain evidence="1 2">ATCC 33270</strain>
    </source>
</reference>
<dbReference type="Proteomes" id="UP000003162">
    <property type="component" value="Unassembled WGS sequence"/>
</dbReference>
<reference evidence="1 2" key="1">
    <citation type="submission" date="2007-09" db="EMBL/GenBank/DDBJ databases">
        <title>Draft genome sequence of Peptostreptococcus micros (ATCC 33270).</title>
        <authorList>
            <person name="Sudarsanam P."/>
            <person name="Ley R."/>
            <person name="Guruge J."/>
            <person name="Turnbaugh P.J."/>
            <person name="Mahowald M."/>
            <person name="Liep D."/>
            <person name="Gordon J."/>
        </authorList>
    </citation>
    <scope>NUCLEOTIDE SEQUENCE [LARGE SCALE GENOMIC DNA]</scope>
    <source>
        <strain evidence="1 2">ATCC 33270</strain>
    </source>
</reference>